<proteinExistence type="predicted"/>
<comment type="caution">
    <text evidence="2">The sequence shown here is derived from an EMBL/GenBank/DDBJ whole genome shotgun (WGS) entry which is preliminary data.</text>
</comment>
<accession>A0ABS6DSR8</accession>
<dbReference type="Proteomes" id="UP000812267">
    <property type="component" value="Unassembled WGS sequence"/>
</dbReference>
<evidence type="ECO:0000313" key="3">
    <source>
        <dbReference type="Proteomes" id="UP000812267"/>
    </source>
</evidence>
<evidence type="ECO:0000259" key="1">
    <source>
        <dbReference type="Pfam" id="PF13936"/>
    </source>
</evidence>
<evidence type="ECO:0000313" key="2">
    <source>
        <dbReference type="EMBL" id="MBU4693469.1"/>
    </source>
</evidence>
<organism evidence="2 3">
    <name type="scientific">Mycoplasma zalophidermidis</name>
    <dbReference type="NCBI Taxonomy" id="398174"/>
    <lineage>
        <taxon>Bacteria</taxon>
        <taxon>Bacillati</taxon>
        <taxon>Mycoplasmatota</taxon>
        <taxon>Mollicutes</taxon>
        <taxon>Mycoplasmataceae</taxon>
        <taxon>Mycoplasma</taxon>
    </lineage>
</organism>
<protein>
    <submittedName>
        <fullName evidence="2">Helix-turn-helix domain-containing protein</fullName>
    </submittedName>
</protein>
<sequence>MYYTVEKYKHISKEERFFIQKSFENHMYARFIARELKRSASSISREIKKIPVLTTFMSMIKRTKNQKLDITINVCLDLVLILNMKNLRKYLKKYMTKFLWR</sequence>
<feature type="domain" description="Transposase IS30-like HTH" evidence="1">
    <location>
        <begin position="7"/>
        <end position="49"/>
    </location>
</feature>
<name>A0ABS6DSR8_9MOLU</name>
<gene>
    <name evidence="2" type="ORF">KQ878_01030</name>
</gene>
<dbReference type="Pfam" id="PF13936">
    <property type="entry name" value="HTH_38"/>
    <property type="match status" value="1"/>
</dbReference>
<dbReference type="EMBL" id="JAHMHK010000001">
    <property type="protein sequence ID" value="MBU4693469.1"/>
    <property type="molecule type" value="Genomic_DNA"/>
</dbReference>
<reference evidence="2" key="1">
    <citation type="submission" date="2021-06" db="EMBL/GenBank/DDBJ databases">
        <title>Novel Mycoplasma species detected in California sea lions (Zalophus californianus) from the USA.</title>
        <authorList>
            <person name="Volokhov D.V."/>
            <person name="Furtak V.A."/>
            <person name="Zagorodnyaya T.A."/>
        </authorList>
    </citation>
    <scope>NUCLEOTIDE SEQUENCE [LARGE SCALE GENOMIC DNA]</scope>
    <source>
        <strain evidence="2">CSL 4779</strain>
    </source>
</reference>
<dbReference type="InterPro" id="IPR025246">
    <property type="entry name" value="IS30-like_HTH"/>
</dbReference>
<keyword evidence="3" id="KW-1185">Reference proteome</keyword>